<feature type="region of interest" description="Disordered" evidence="1">
    <location>
        <begin position="1"/>
        <end position="26"/>
    </location>
</feature>
<protein>
    <submittedName>
        <fullName evidence="2">Uncharacterized protein</fullName>
    </submittedName>
</protein>
<name>A0A381W4P7_9ZZZZ</name>
<feature type="compositionally biased region" description="Basic and acidic residues" evidence="1">
    <location>
        <begin position="1"/>
        <end position="16"/>
    </location>
</feature>
<gene>
    <name evidence="2" type="ORF">METZ01_LOCUS99737</name>
</gene>
<organism evidence="2">
    <name type="scientific">marine metagenome</name>
    <dbReference type="NCBI Taxonomy" id="408172"/>
    <lineage>
        <taxon>unclassified sequences</taxon>
        <taxon>metagenomes</taxon>
        <taxon>ecological metagenomes</taxon>
    </lineage>
</organism>
<dbReference type="EMBL" id="UINC01010549">
    <property type="protein sequence ID" value="SVA46883.1"/>
    <property type="molecule type" value="Genomic_DNA"/>
</dbReference>
<accession>A0A381W4P7</accession>
<dbReference type="AlphaFoldDB" id="A0A381W4P7"/>
<reference evidence="2" key="1">
    <citation type="submission" date="2018-05" db="EMBL/GenBank/DDBJ databases">
        <authorList>
            <person name="Lanie J.A."/>
            <person name="Ng W.-L."/>
            <person name="Kazmierczak K.M."/>
            <person name="Andrzejewski T.M."/>
            <person name="Davidsen T.M."/>
            <person name="Wayne K.J."/>
            <person name="Tettelin H."/>
            <person name="Glass J.I."/>
            <person name="Rusch D."/>
            <person name="Podicherti R."/>
            <person name="Tsui H.-C.T."/>
            <person name="Winkler M.E."/>
        </authorList>
    </citation>
    <scope>NUCLEOTIDE SEQUENCE</scope>
</reference>
<sequence>MVAKDAVNKDPDEPTLKDLAPNPLRS</sequence>
<proteinExistence type="predicted"/>
<evidence type="ECO:0000256" key="1">
    <source>
        <dbReference type="SAM" id="MobiDB-lite"/>
    </source>
</evidence>
<evidence type="ECO:0000313" key="2">
    <source>
        <dbReference type="EMBL" id="SVA46883.1"/>
    </source>
</evidence>